<dbReference type="PANTHER" id="PTHR36336">
    <property type="entry name" value="OS09G0560400 PROTEIN"/>
    <property type="match status" value="1"/>
</dbReference>
<name>O04546_ARATH</name>
<dbReference type="EMBL" id="AC002062">
    <property type="protein sequence ID" value="AAB61114.1"/>
    <property type="molecule type" value="Genomic_DNA"/>
</dbReference>
<reference key="3">
    <citation type="journal article" date="2000" name="Nature">
        <title>Sequence and analysis of chromosome 1 of the plant Arabidopsis thaliana.</title>
        <authorList>
            <person name="Theologis A."/>
            <person name="Ecker J.R."/>
            <person name="Palm C.J."/>
            <person name="Federspiel N.A."/>
            <person name="Kaul S."/>
            <person name="White O."/>
            <person name="Alonso J."/>
            <person name="Altafi H."/>
            <person name="Araujo R."/>
            <person name="Bowman C.L."/>
            <person name="Brooks S.Y."/>
            <person name="Buehler E."/>
            <person name="Chan A."/>
            <person name="Chao Q."/>
            <person name="Chen H."/>
            <person name="Cheuk R.F."/>
            <person name="Chin C.W."/>
            <person name="Chung M.K."/>
            <person name="Conn L."/>
            <person name="Conway A.B."/>
            <person name="Conway A.R."/>
            <person name="Creasy T.H."/>
            <person name="Dewar K."/>
            <person name="Dunn P."/>
            <person name="Etgu P."/>
            <person name="Feldblyum T.V."/>
            <person name="Feng J."/>
            <person name="Fong B."/>
            <person name="Fujii C.Y."/>
            <person name="Gill J.E."/>
            <person name="Goldsmith A.D."/>
            <person name="Haas B."/>
            <person name="Hansen N.F."/>
            <person name="Hughes B."/>
            <person name="Huizar L."/>
            <person name="Hunter J.L."/>
            <person name="Jenkins J."/>
            <person name="Johnson-Hopson C."/>
            <person name="Khan S."/>
            <person name="Khaykin E."/>
            <person name="Kim C.J."/>
            <person name="Koo H.L."/>
            <person name="Kremenetskaia I."/>
            <person name="Kurtz D.B."/>
            <person name="Kwan A."/>
            <person name="Lam B."/>
            <person name="Langin-Hooper S."/>
            <person name="Lee A."/>
            <person name="Lee J.M."/>
            <person name="Lenz C.A."/>
            <person name="Li J.H."/>
            <person name="Li Y."/>
            <person name="Lin X."/>
            <person name="Liu S.X."/>
            <person name="Liu Z.A."/>
            <person name="Luros J.S."/>
            <person name="Maiti R."/>
            <person name="Marziali A."/>
            <person name="Militscher J."/>
            <person name="Miranda M."/>
            <person name="Nguyen M."/>
            <person name="Nierman W.C."/>
            <person name="Osborne B.I."/>
            <person name="Pai G."/>
            <person name="Peterson J."/>
            <person name="Pham P.K."/>
            <person name="Rizzo M."/>
            <person name="Rooney T."/>
            <person name="Rowley D."/>
            <person name="Sakano H."/>
            <person name="Salzberg S.L."/>
            <person name="Schwartz J.R."/>
            <person name="Shinn P."/>
            <person name="Southwick A.M."/>
            <person name="Sun H."/>
            <person name="Tallon L.J."/>
            <person name="Tambunga G."/>
            <person name="Toriumi M.J."/>
            <person name="Town C.D."/>
            <person name="Utterback T."/>
            <person name="Van Aken S."/>
            <person name="Vaysberg M."/>
            <person name="Vysotskaia V.S."/>
            <person name="Walker M."/>
            <person name="Wu D."/>
            <person name="Yu G."/>
            <person name="Fraser C.M."/>
            <person name="Venter J.C."/>
            <person name="Davis R.W."/>
        </authorList>
    </citation>
    <scope>NUCLEOTIDE SEQUENCE [LARGE SCALE GENOMIC DNA]</scope>
    <source>
        <strain>cv. Columbia</strain>
    </source>
</reference>
<evidence type="ECO:0000256" key="2">
    <source>
        <dbReference type="SAM" id="Phobius"/>
    </source>
</evidence>
<dbReference type="AlphaFoldDB" id="O04546"/>
<evidence type="ECO:0000313" key="3">
    <source>
        <dbReference type="EMBL" id="AAB61114.1"/>
    </source>
</evidence>
<organism evidence="3">
    <name type="scientific">Arabidopsis thaliana</name>
    <name type="common">Mouse-ear cress</name>
    <dbReference type="NCBI Taxonomy" id="3702"/>
    <lineage>
        <taxon>Eukaryota</taxon>
        <taxon>Viridiplantae</taxon>
        <taxon>Streptophyta</taxon>
        <taxon>Embryophyta</taxon>
        <taxon>Tracheophyta</taxon>
        <taxon>Spermatophyta</taxon>
        <taxon>Magnoliopsida</taxon>
        <taxon>eudicotyledons</taxon>
        <taxon>Gunneridae</taxon>
        <taxon>Pentapetalae</taxon>
        <taxon>rosids</taxon>
        <taxon>malvids</taxon>
        <taxon>Brassicales</taxon>
        <taxon>Brassicaceae</taxon>
        <taxon>Camelineae</taxon>
        <taxon>Arabidopsis</taxon>
    </lineage>
</organism>
<feature type="region of interest" description="Disordered" evidence="1">
    <location>
        <begin position="243"/>
        <end position="279"/>
    </location>
</feature>
<sequence>MNYGNEQLAPKSTLWARLTPHKKRRSGDVSVVLLYMYITIDWFYAAQRGKQHQRMKNYDPDIIIPSMDFTVLNLTETSSVKWDLVIRLPLNLPEQKKHRKKKTMSMSRRDVVNKVNDNKKKAKSTQGDKKEEEEETTKMASQSSSLFLVIFFIFIYASSIPSSILARAHEHDGDEEIRSVGRRFLLGFKETPKGSNITFACSPSGPCVSCNSSEKRKEKYRCSETGYRIPFKCKEVREEVDAHKKNGEEETQNDQSNNNDEEAKTRNLLDDSSPATKVKSQSYKTYRSCVPSADEEKLSVLGFEIVLNKWTVDYARTVSVKRSCYLHQKETDGTDAWGIIKWKIARQFSVLKEPFLGM</sequence>
<reference evidence="3" key="1">
    <citation type="submission" date="1997-06" db="EMBL/GenBank/DDBJ databases">
        <title>The sequence of BAC F20P5 from Arabidopsis thaliana chromosome 1.</title>
        <authorList>
            <person name="Osborne B.I."/>
            <person name="Vysotskaia V.S."/>
            <person name="Toriumi M."/>
            <person name="Yu G."/>
            <person name="Oji O."/>
            <person name="Buehler E."/>
            <person name="Conway A.B."/>
            <person name="Conway A.R."/>
            <person name="Dewar K."/>
            <person name="Feng J."/>
            <person name="Kim C."/>
            <person name="Kurtz D."/>
            <person name="Li Y."/>
            <person name="Shinn P."/>
            <person name="Sun H."/>
            <person name="Davis R.W."/>
            <person name="Ecker J.R."/>
            <person name="Federspiel N.A."/>
            <person name="Theologis A."/>
        </authorList>
    </citation>
    <scope>NUCLEOTIDE SEQUENCE</scope>
</reference>
<keyword evidence="2" id="KW-0812">Transmembrane</keyword>
<feature type="region of interest" description="Disordered" evidence="1">
    <location>
        <begin position="96"/>
        <end position="138"/>
    </location>
</feature>
<keyword evidence="2" id="KW-1133">Transmembrane helix</keyword>
<dbReference type="PIR" id="D96722">
    <property type="entry name" value="D96722"/>
</dbReference>
<feature type="transmembrane region" description="Helical" evidence="2">
    <location>
        <begin position="146"/>
        <end position="166"/>
    </location>
</feature>
<feature type="transmembrane region" description="Helical" evidence="2">
    <location>
        <begin position="29"/>
        <end position="46"/>
    </location>
</feature>
<dbReference type="PANTHER" id="PTHR36336:SF1">
    <property type="entry name" value="OS09G0560400 PROTEIN"/>
    <property type="match status" value="1"/>
</dbReference>
<gene>
    <name evidence="3" type="primary">F20P5.28</name>
</gene>
<evidence type="ECO:0000256" key="1">
    <source>
        <dbReference type="SAM" id="MobiDB-lite"/>
    </source>
</evidence>
<proteinExistence type="predicted"/>
<dbReference type="ExpressionAtlas" id="O04546">
    <property type="expression patterns" value="baseline and differential"/>
</dbReference>
<keyword evidence="2" id="KW-0472">Membrane</keyword>
<protein>
    <submittedName>
        <fullName evidence="3">F20P5.28 protein</fullName>
    </submittedName>
</protein>
<accession>O04546</accession>
<feature type="compositionally biased region" description="Basic and acidic residues" evidence="1">
    <location>
        <begin position="107"/>
        <end position="119"/>
    </location>
</feature>
<reference evidence="3" key="2">
    <citation type="submission" date="1997-06" db="EMBL/GenBank/DDBJ databases">
        <authorList>
            <person name="Theologis"/>
        </authorList>
    </citation>
    <scope>NUCLEOTIDE SEQUENCE</scope>
</reference>